<accession>A0ABR2V752</accession>
<evidence type="ECO:0000313" key="2">
    <source>
        <dbReference type="EMBL" id="KAK9422399.1"/>
    </source>
</evidence>
<feature type="transmembrane region" description="Helical" evidence="1">
    <location>
        <begin position="24"/>
        <end position="41"/>
    </location>
</feature>
<evidence type="ECO:0000313" key="3">
    <source>
        <dbReference type="Proteomes" id="UP001408356"/>
    </source>
</evidence>
<evidence type="ECO:0000256" key="1">
    <source>
        <dbReference type="SAM" id="Phobius"/>
    </source>
</evidence>
<organism evidence="2 3">
    <name type="scientific">Seiridium unicorne</name>
    <dbReference type="NCBI Taxonomy" id="138068"/>
    <lineage>
        <taxon>Eukaryota</taxon>
        <taxon>Fungi</taxon>
        <taxon>Dikarya</taxon>
        <taxon>Ascomycota</taxon>
        <taxon>Pezizomycotina</taxon>
        <taxon>Sordariomycetes</taxon>
        <taxon>Xylariomycetidae</taxon>
        <taxon>Amphisphaeriales</taxon>
        <taxon>Sporocadaceae</taxon>
        <taxon>Seiridium</taxon>
    </lineage>
</organism>
<protein>
    <submittedName>
        <fullName evidence="2">Uncharacterized protein</fullName>
    </submittedName>
</protein>
<sequence length="71" mass="7305">MDPIRPNVGGSGGQPVRGGLRRPGLALLALAASGIGAVFYVKNSSMRRNEAAQKNTQGSYYVSVDRSGGGI</sequence>
<keyword evidence="1" id="KW-0812">Transmembrane</keyword>
<gene>
    <name evidence="2" type="ORF">SUNI508_04755</name>
</gene>
<name>A0ABR2V752_9PEZI</name>
<keyword evidence="1" id="KW-1133">Transmembrane helix</keyword>
<keyword evidence="3" id="KW-1185">Reference proteome</keyword>
<comment type="caution">
    <text evidence="2">The sequence shown here is derived from an EMBL/GenBank/DDBJ whole genome shotgun (WGS) entry which is preliminary data.</text>
</comment>
<dbReference type="EMBL" id="JARVKF010000113">
    <property type="protein sequence ID" value="KAK9422399.1"/>
    <property type="molecule type" value="Genomic_DNA"/>
</dbReference>
<reference evidence="2 3" key="1">
    <citation type="journal article" date="2024" name="J. Plant Pathol.">
        <title>Sequence and assembly of the genome of Seiridium unicorne, isolate CBS 538.82, causal agent of cypress canker disease.</title>
        <authorList>
            <person name="Scali E."/>
            <person name="Rocca G.D."/>
            <person name="Danti R."/>
            <person name="Garbelotto M."/>
            <person name="Barberini S."/>
            <person name="Baroncelli R."/>
            <person name="Emiliani G."/>
        </authorList>
    </citation>
    <scope>NUCLEOTIDE SEQUENCE [LARGE SCALE GENOMIC DNA]</scope>
    <source>
        <strain evidence="2 3">BM-138-508</strain>
    </source>
</reference>
<keyword evidence="1" id="KW-0472">Membrane</keyword>
<proteinExistence type="predicted"/>
<dbReference type="Proteomes" id="UP001408356">
    <property type="component" value="Unassembled WGS sequence"/>
</dbReference>